<evidence type="ECO:0000313" key="2">
    <source>
        <dbReference type="EMBL" id="QGG48463.1"/>
    </source>
</evidence>
<accession>A0A5Q2N3L2</accession>
<protein>
    <submittedName>
        <fullName evidence="2">HypC/HybG/HupF family hydrogenase formation chaperone</fullName>
    </submittedName>
</protein>
<gene>
    <name evidence="2" type="primary">hypC</name>
    <name evidence="2" type="ORF">FTV88_2365</name>
</gene>
<sequence>MCLAAPSRITRIEEASMMAEVESFGNKRKVSLLMVPEAKMGDYVLVHAGYAIQILDEADAKESLRLWEEILCSQNN</sequence>
<organism evidence="2 3">
    <name type="scientific">Heliorestis convoluta</name>
    <dbReference type="NCBI Taxonomy" id="356322"/>
    <lineage>
        <taxon>Bacteria</taxon>
        <taxon>Bacillati</taxon>
        <taxon>Bacillota</taxon>
        <taxon>Clostridia</taxon>
        <taxon>Eubacteriales</taxon>
        <taxon>Heliobacteriaceae</taxon>
        <taxon>Heliorestis</taxon>
    </lineage>
</organism>
<evidence type="ECO:0000256" key="1">
    <source>
        <dbReference type="ARBA" id="ARBA00006018"/>
    </source>
</evidence>
<dbReference type="PRINTS" id="PR00445">
    <property type="entry name" value="HUPFHYPC"/>
</dbReference>
<comment type="similarity">
    <text evidence="1">Belongs to the HupF/HypC family.</text>
</comment>
<dbReference type="OrthoDB" id="9806017at2"/>
<dbReference type="Pfam" id="PF01455">
    <property type="entry name" value="HupF_HypC"/>
    <property type="match status" value="1"/>
</dbReference>
<dbReference type="RefSeq" id="WP_153726623.1">
    <property type="nucleotide sequence ID" value="NZ_CP045875.1"/>
</dbReference>
<reference evidence="3" key="1">
    <citation type="submission" date="2019-11" db="EMBL/GenBank/DDBJ databases">
        <title>Genome sequence of Heliorestis convoluta strain HH, an alkaliphilic and minimalistic phototrophic bacterium from a soda lake in Egypt.</title>
        <authorList>
            <person name="Dewey E.D."/>
            <person name="Stokes L.M."/>
            <person name="Burchell B.M."/>
            <person name="Shaffer K.N."/>
            <person name="Huntington A.M."/>
            <person name="Baker J.M."/>
            <person name="Nadendla S."/>
            <person name="Giglio M.G."/>
            <person name="Touchman J.W."/>
            <person name="Blankenship R.E."/>
            <person name="Madigan M.T."/>
            <person name="Sattley W.M."/>
        </authorList>
    </citation>
    <scope>NUCLEOTIDE SEQUENCE [LARGE SCALE GENOMIC DNA]</scope>
    <source>
        <strain evidence="3">HH</strain>
    </source>
</reference>
<proteinExistence type="inferred from homology"/>
<name>A0A5Q2N3L2_9FIRM</name>
<dbReference type="PANTHER" id="PTHR35177:SF2">
    <property type="entry name" value="HYDROGENASE MATURATION FACTOR HYBG"/>
    <property type="match status" value="1"/>
</dbReference>
<dbReference type="Gene3D" id="2.30.30.140">
    <property type="match status" value="1"/>
</dbReference>
<dbReference type="GO" id="GO:0051604">
    <property type="term" value="P:protein maturation"/>
    <property type="evidence" value="ECO:0007669"/>
    <property type="project" value="TreeGrafter"/>
</dbReference>
<dbReference type="GO" id="GO:0005506">
    <property type="term" value="F:iron ion binding"/>
    <property type="evidence" value="ECO:0007669"/>
    <property type="project" value="TreeGrafter"/>
</dbReference>
<dbReference type="Proteomes" id="UP000366051">
    <property type="component" value="Chromosome"/>
</dbReference>
<evidence type="ECO:0000313" key="3">
    <source>
        <dbReference type="Proteomes" id="UP000366051"/>
    </source>
</evidence>
<dbReference type="SUPFAM" id="SSF159127">
    <property type="entry name" value="HupF/HypC-like"/>
    <property type="match status" value="1"/>
</dbReference>
<dbReference type="EMBL" id="CP045875">
    <property type="protein sequence ID" value="QGG48463.1"/>
    <property type="molecule type" value="Genomic_DNA"/>
</dbReference>
<keyword evidence="3" id="KW-1185">Reference proteome</keyword>
<dbReference type="InterPro" id="IPR001109">
    <property type="entry name" value="Hydrogenase_HupF/HypC"/>
</dbReference>
<dbReference type="KEGG" id="hcv:FTV88_2365"/>
<dbReference type="NCBIfam" id="TIGR00074">
    <property type="entry name" value="hypC_hupF"/>
    <property type="match status" value="1"/>
</dbReference>
<dbReference type="PANTHER" id="PTHR35177">
    <property type="entry name" value="HYDROGENASE MATURATION FACTOR HYBG"/>
    <property type="match status" value="1"/>
</dbReference>
<dbReference type="GO" id="GO:1902670">
    <property type="term" value="F:carbon dioxide binding"/>
    <property type="evidence" value="ECO:0007669"/>
    <property type="project" value="TreeGrafter"/>
</dbReference>
<dbReference type="FunFam" id="2.30.30.140:FF:000022">
    <property type="entry name" value="Hydrogenase assembly chaperone HybG"/>
    <property type="match status" value="1"/>
</dbReference>
<dbReference type="AlphaFoldDB" id="A0A5Q2N3L2"/>